<dbReference type="Gene3D" id="1.10.287.130">
    <property type="match status" value="1"/>
</dbReference>
<dbReference type="SMART" id="SM00091">
    <property type="entry name" value="PAS"/>
    <property type="match status" value="1"/>
</dbReference>
<evidence type="ECO:0000256" key="4">
    <source>
        <dbReference type="ARBA" id="ARBA00022553"/>
    </source>
</evidence>
<dbReference type="Pfam" id="PF00989">
    <property type="entry name" value="PAS"/>
    <property type="match status" value="1"/>
</dbReference>
<comment type="caution">
    <text evidence="11">The sequence shown here is derived from an EMBL/GenBank/DDBJ whole genome shotgun (WGS) entry which is preliminary data.</text>
</comment>
<evidence type="ECO:0000256" key="7">
    <source>
        <dbReference type="ARBA" id="ARBA00023012"/>
    </source>
</evidence>
<keyword evidence="4" id="KW-0597">Phosphoprotein</keyword>
<dbReference type="PANTHER" id="PTHR45453:SF1">
    <property type="entry name" value="PHOSPHATE REGULON SENSOR PROTEIN PHOR"/>
    <property type="match status" value="1"/>
</dbReference>
<dbReference type="GO" id="GO:0016036">
    <property type="term" value="P:cellular response to phosphate starvation"/>
    <property type="evidence" value="ECO:0007669"/>
    <property type="project" value="TreeGrafter"/>
</dbReference>
<dbReference type="PRINTS" id="PR00344">
    <property type="entry name" value="BCTRLSENSOR"/>
</dbReference>
<dbReference type="EC" id="2.7.13.3" evidence="3"/>
<evidence type="ECO:0000259" key="10">
    <source>
        <dbReference type="PROSITE" id="PS50112"/>
    </source>
</evidence>
<evidence type="ECO:0000256" key="3">
    <source>
        <dbReference type="ARBA" id="ARBA00012438"/>
    </source>
</evidence>
<dbReference type="PROSITE" id="PS50112">
    <property type="entry name" value="PAS"/>
    <property type="match status" value="1"/>
</dbReference>
<dbReference type="InterPro" id="IPR036890">
    <property type="entry name" value="HATPase_C_sf"/>
</dbReference>
<evidence type="ECO:0000259" key="9">
    <source>
        <dbReference type="PROSITE" id="PS50109"/>
    </source>
</evidence>
<dbReference type="SUPFAM" id="SSF55785">
    <property type="entry name" value="PYP-like sensor domain (PAS domain)"/>
    <property type="match status" value="1"/>
</dbReference>
<reference evidence="11 12" key="1">
    <citation type="submission" date="2014-12" db="EMBL/GenBank/DDBJ databases">
        <title>Draft genome sequences of 10 type strains of Lactococcus.</title>
        <authorList>
            <person name="Sun Z."/>
            <person name="Zhong Z."/>
            <person name="Liu W."/>
            <person name="Zhang W."/>
            <person name="Zhang H."/>
        </authorList>
    </citation>
    <scope>NUCLEOTIDE SEQUENCE [LARGE SCALE GENOMIC DNA]</scope>
    <source>
        <strain evidence="11 12">JCM 16395</strain>
    </source>
</reference>
<dbReference type="PANTHER" id="PTHR45453">
    <property type="entry name" value="PHOSPHATE REGULON SENSOR PROTEIN PHOR"/>
    <property type="match status" value="1"/>
</dbReference>
<dbReference type="SMART" id="SM00388">
    <property type="entry name" value="HisKA"/>
    <property type="match status" value="1"/>
</dbReference>
<evidence type="ECO:0000256" key="8">
    <source>
        <dbReference type="ARBA" id="ARBA00023136"/>
    </source>
</evidence>
<dbReference type="GO" id="GO:0005886">
    <property type="term" value="C:plasma membrane"/>
    <property type="evidence" value="ECO:0007669"/>
    <property type="project" value="TreeGrafter"/>
</dbReference>
<dbReference type="GO" id="GO:0000155">
    <property type="term" value="F:phosphorelay sensor kinase activity"/>
    <property type="evidence" value="ECO:0007669"/>
    <property type="project" value="InterPro"/>
</dbReference>
<dbReference type="InterPro" id="IPR050351">
    <property type="entry name" value="BphY/WalK/GraS-like"/>
</dbReference>
<evidence type="ECO:0000256" key="1">
    <source>
        <dbReference type="ARBA" id="ARBA00000085"/>
    </source>
</evidence>
<keyword evidence="5" id="KW-0808">Transferase</keyword>
<dbReference type="CDD" id="cd00082">
    <property type="entry name" value="HisKA"/>
    <property type="match status" value="1"/>
</dbReference>
<dbReference type="AlphaFoldDB" id="A0A2A5RN51"/>
<dbReference type="CDD" id="cd00130">
    <property type="entry name" value="PAS"/>
    <property type="match status" value="1"/>
</dbReference>
<dbReference type="SMART" id="SM00387">
    <property type="entry name" value="HATPase_c"/>
    <property type="match status" value="1"/>
</dbReference>
<evidence type="ECO:0000313" key="11">
    <source>
        <dbReference type="EMBL" id="PCS00765.1"/>
    </source>
</evidence>
<dbReference type="Gene3D" id="3.30.565.10">
    <property type="entry name" value="Histidine kinase-like ATPase, C-terminal domain"/>
    <property type="match status" value="1"/>
</dbReference>
<dbReference type="InterPro" id="IPR004358">
    <property type="entry name" value="Sig_transdc_His_kin-like_C"/>
</dbReference>
<proteinExistence type="predicted"/>
<evidence type="ECO:0000256" key="2">
    <source>
        <dbReference type="ARBA" id="ARBA00004370"/>
    </source>
</evidence>
<dbReference type="InterPro" id="IPR035965">
    <property type="entry name" value="PAS-like_dom_sf"/>
</dbReference>
<keyword evidence="12" id="KW-1185">Reference proteome</keyword>
<organism evidence="11 12">
    <name type="scientific">Lactococcus fujiensis JCM 16395</name>
    <dbReference type="NCBI Taxonomy" id="1291764"/>
    <lineage>
        <taxon>Bacteria</taxon>
        <taxon>Bacillati</taxon>
        <taxon>Bacillota</taxon>
        <taxon>Bacilli</taxon>
        <taxon>Lactobacillales</taxon>
        <taxon>Streptococcaceae</taxon>
        <taxon>Lactococcus</taxon>
    </lineage>
</organism>
<keyword evidence="8" id="KW-0472">Membrane</keyword>
<comment type="subcellular location">
    <subcellularLocation>
        <location evidence="2">Membrane</location>
    </subcellularLocation>
</comment>
<dbReference type="Proteomes" id="UP000218181">
    <property type="component" value="Unassembled WGS sequence"/>
</dbReference>
<dbReference type="FunFam" id="1.10.287.130:FF:000001">
    <property type="entry name" value="Two-component sensor histidine kinase"/>
    <property type="match status" value="1"/>
</dbReference>
<dbReference type="Pfam" id="PF00512">
    <property type="entry name" value="HisKA"/>
    <property type="match status" value="1"/>
</dbReference>
<dbReference type="NCBIfam" id="TIGR00229">
    <property type="entry name" value="sensory_box"/>
    <property type="match status" value="1"/>
</dbReference>
<gene>
    <name evidence="11" type="ORF">RT41_GL001147</name>
</gene>
<keyword evidence="6 11" id="KW-0418">Kinase</keyword>
<sequence>MIDKVSGQLDSLIEGDFSKTERPKGNSELINLYDKVQILGDNFFHSQSNLENQRNQLDSVLTYMVDGIIATDRQGNIILANHAAQNQLNMTAEELLGKSLTDSLNIKDKFTFYDLLEKEPELVIDSVNSIGEAISLRTKFVLFRRESGFISGIIAVLHDTTAQEKNEREQKQFVSNVSHELRTPLTSVKAYLEALEDGALEDPEVARSFIGVSLNETNRMIRMISDLLTLSRIDQERLVLNKELINFVDFLTFQTNRLARLAKSNPLNSFSGNFQITTDFPEKPIWIEIDTDKITQVIDNIVGNALKYSPQGGEIHLTLSTQNRKLIVEISDQGIGIPKSDLPKIFSRFYRVDQARNSQTGGTGLGLSIVKNIIELHGGTIVAASEGIGKGTTFTLTLPYSEDLLDSNQDWDDTAEIEFE</sequence>
<dbReference type="Gene3D" id="3.30.450.20">
    <property type="entry name" value="PAS domain"/>
    <property type="match status" value="1"/>
</dbReference>
<dbReference type="InterPro" id="IPR003594">
    <property type="entry name" value="HATPase_dom"/>
</dbReference>
<dbReference type="InterPro" id="IPR003661">
    <property type="entry name" value="HisK_dim/P_dom"/>
</dbReference>
<keyword evidence="7" id="KW-0902">Two-component regulatory system</keyword>
<evidence type="ECO:0000256" key="6">
    <source>
        <dbReference type="ARBA" id="ARBA00022777"/>
    </source>
</evidence>
<dbReference type="EMBL" id="JXJU01000003">
    <property type="protein sequence ID" value="PCS00765.1"/>
    <property type="molecule type" value="Genomic_DNA"/>
</dbReference>
<dbReference type="InterPro" id="IPR005467">
    <property type="entry name" value="His_kinase_dom"/>
</dbReference>
<dbReference type="SUPFAM" id="SSF47384">
    <property type="entry name" value="Homodimeric domain of signal transducing histidine kinase"/>
    <property type="match status" value="1"/>
</dbReference>
<dbReference type="InterPro" id="IPR000014">
    <property type="entry name" value="PAS"/>
</dbReference>
<dbReference type="Gene3D" id="1.10.8.500">
    <property type="entry name" value="HAMP domain in histidine kinase"/>
    <property type="match status" value="1"/>
</dbReference>
<feature type="domain" description="PAS" evidence="10">
    <location>
        <begin position="53"/>
        <end position="119"/>
    </location>
</feature>
<dbReference type="PROSITE" id="PS50109">
    <property type="entry name" value="HIS_KIN"/>
    <property type="match status" value="1"/>
</dbReference>
<name>A0A2A5RN51_9LACT</name>
<dbReference type="CDD" id="cd00075">
    <property type="entry name" value="HATPase"/>
    <property type="match status" value="1"/>
</dbReference>
<dbReference type="InterPro" id="IPR036097">
    <property type="entry name" value="HisK_dim/P_sf"/>
</dbReference>
<feature type="domain" description="Histidine kinase" evidence="9">
    <location>
        <begin position="176"/>
        <end position="402"/>
    </location>
</feature>
<accession>A0A2A5RN51</accession>
<evidence type="ECO:0000313" key="12">
    <source>
        <dbReference type="Proteomes" id="UP000218181"/>
    </source>
</evidence>
<comment type="catalytic activity">
    <reaction evidence="1">
        <text>ATP + protein L-histidine = ADP + protein N-phospho-L-histidine.</text>
        <dbReference type="EC" id="2.7.13.3"/>
    </reaction>
</comment>
<dbReference type="GO" id="GO:0004721">
    <property type="term" value="F:phosphoprotein phosphatase activity"/>
    <property type="evidence" value="ECO:0007669"/>
    <property type="project" value="TreeGrafter"/>
</dbReference>
<dbReference type="Pfam" id="PF02518">
    <property type="entry name" value="HATPase_c"/>
    <property type="match status" value="1"/>
</dbReference>
<dbReference type="FunFam" id="3.30.565.10:FF:000006">
    <property type="entry name" value="Sensor histidine kinase WalK"/>
    <property type="match status" value="1"/>
</dbReference>
<evidence type="ECO:0000256" key="5">
    <source>
        <dbReference type="ARBA" id="ARBA00022679"/>
    </source>
</evidence>
<dbReference type="InterPro" id="IPR013767">
    <property type="entry name" value="PAS_fold"/>
</dbReference>
<protein>
    <recommendedName>
        <fullName evidence="3">histidine kinase</fullName>
        <ecNumber evidence="3">2.7.13.3</ecNumber>
    </recommendedName>
</protein>
<dbReference type="SUPFAM" id="SSF55874">
    <property type="entry name" value="ATPase domain of HSP90 chaperone/DNA topoisomerase II/histidine kinase"/>
    <property type="match status" value="1"/>
</dbReference>
<dbReference type="STRING" id="1291764.GCA_001311235_00670"/>
<dbReference type="GO" id="GO:0006355">
    <property type="term" value="P:regulation of DNA-templated transcription"/>
    <property type="evidence" value="ECO:0007669"/>
    <property type="project" value="InterPro"/>
</dbReference>